<dbReference type="Gene3D" id="3.40.50.360">
    <property type="match status" value="1"/>
</dbReference>
<evidence type="ECO:0000256" key="2">
    <source>
        <dbReference type="ARBA" id="ARBA00022643"/>
    </source>
</evidence>
<dbReference type="InterPro" id="IPR005025">
    <property type="entry name" value="FMN_Rdtase-like_dom"/>
</dbReference>
<dbReference type="GO" id="GO:0016491">
    <property type="term" value="F:oxidoreductase activity"/>
    <property type="evidence" value="ECO:0007669"/>
    <property type="project" value="InterPro"/>
</dbReference>
<dbReference type="SUPFAM" id="SSF52218">
    <property type="entry name" value="Flavoproteins"/>
    <property type="match status" value="1"/>
</dbReference>
<evidence type="ECO:0000259" key="3">
    <source>
        <dbReference type="Pfam" id="PF03358"/>
    </source>
</evidence>
<keyword evidence="1" id="KW-0285">Flavoprotein</keyword>
<dbReference type="Pfam" id="PF03358">
    <property type="entry name" value="FMN_red"/>
    <property type="match status" value="1"/>
</dbReference>
<evidence type="ECO:0000256" key="1">
    <source>
        <dbReference type="ARBA" id="ARBA00022630"/>
    </source>
</evidence>
<dbReference type="PANTHER" id="PTHR43278">
    <property type="entry name" value="NAD(P)H-DEPENDENT FMN-CONTAINING OXIDOREDUCTASE YWQN-RELATED"/>
    <property type="match status" value="1"/>
</dbReference>
<dbReference type="RefSeq" id="WP_027411284.1">
    <property type="nucleotide sequence ID" value="NZ_BMWS01000004.1"/>
</dbReference>
<dbReference type="EMBL" id="BMWS01000004">
    <property type="protein sequence ID" value="GGX09324.1"/>
    <property type="molecule type" value="Genomic_DNA"/>
</dbReference>
<sequence length="173" mass="20100">MKNKGVILQGSSRSNGNTNTIALFVKEKTGFDIIDLKSKNIGAFDYGFKNRNDDFIPLMRDIVDNYDTFIFATPVYWYTMSGILKNFIDRISDCLKTEKEIRYKLREKKMVVISCGSDCEIKEGFTMPFIEAANYLNMEYLGDIHTWIEYGIITKKLKKDLDVFIEQKNIQLL</sequence>
<reference evidence="4 5" key="1">
    <citation type="journal article" date="2014" name="Int. J. Syst. Evol. Microbiol.">
        <title>Complete genome sequence of Corynebacterium casei LMG S-19264T (=DSM 44701T), isolated from a smear-ripened cheese.</title>
        <authorList>
            <consortium name="US DOE Joint Genome Institute (JGI-PGF)"/>
            <person name="Walter F."/>
            <person name="Albersmeier A."/>
            <person name="Kalinowski J."/>
            <person name="Ruckert C."/>
        </authorList>
    </citation>
    <scope>NUCLEOTIDE SEQUENCE [LARGE SCALE GENOMIC DNA]</scope>
    <source>
        <strain evidence="4 5">KCTC 12285</strain>
    </source>
</reference>
<feature type="domain" description="NADPH-dependent FMN reductase-like" evidence="3">
    <location>
        <begin position="6"/>
        <end position="116"/>
    </location>
</feature>
<dbReference type="InterPro" id="IPR051796">
    <property type="entry name" value="ISF_SsuE-like"/>
</dbReference>
<keyword evidence="5" id="KW-1185">Reference proteome</keyword>
<accession>A0A918JU16</accession>
<keyword evidence="2" id="KW-0288">FMN</keyword>
<dbReference type="PANTHER" id="PTHR43278:SF4">
    <property type="entry name" value="NAD(P)H-DEPENDENT FMN-CONTAINING OXIDOREDUCTASE YWQN-RELATED"/>
    <property type="match status" value="1"/>
</dbReference>
<proteinExistence type="predicted"/>
<evidence type="ECO:0000313" key="5">
    <source>
        <dbReference type="Proteomes" id="UP000601108"/>
    </source>
</evidence>
<dbReference type="Proteomes" id="UP000601108">
    <property type="component" value="Unassembled WGS sequence"/>
</dbReference>
<dbReference type="InterPro" id="IPR029039">
    <property type="entry name" value="Flavoprotein-like_sf"/>
</dbReference>
<dbReference type="AlphaFoldDB" id="A0A918JU16"/>
<evidence type="ECO:0000313" key="4">
    <source>
        <dbReference type="EMBL" id="GGX09324.1"/>
    </source>
</evidence>
<gene>
    <name evidence="4" type="ORF">GCM10007384_08960</name>
</gene>
<protein>
    <recommendedName>
        <fullName evidence="3">NADPH-dependent FMN reductase-like domain-containing protein</fullName>
    </recommendedName>
</protein>
<name>A0A918JU16_9FLAO</name>
<comment type="caution">
    <text evidence="4">The sequence shown here is derived from an EMBL/GenBank/DDBJ whole genome shotgun (WGS) entry which is preliminary data.</text>
</comment>
<organism evidence="4 5">
    <name type="scientific">Aquimarina muelleri</name>
    <dbReference type="NCBI Taxonomy" id="279356"/>
    <lineage>
        <taxon>Bacteria</taxon>
        <taxon>Pseudomonadati</taxon>
        <taxon>Bacteroidota</taxon>
        <taxon>Flavobacteriia</taxon>
        <taxon>Flavobacteriales</taxon>
        <taxon>Flavobacteriaceae</taxon>
        <taxon>Aquimarina</taxon>
    </lineage>
</organism>